<evidence type="ECO:0000259" key="3">
    <source>
        <dbReference type="Pfam" id="PF00534"/>
    </source>
</evidence>
<evidence type="ECO:0000256" key="2">
    <source>
        <dbReference type="ARBA" id="ARBA00022679"/>
    </source>
</evidence>
<dbReference type="SUPFAM" id="SSF53756">
    <property type="entry name" value="UDP-Glycosyltransferase/glycogen phosphorylase"/>
    <property type="match status" value="1"/>
</dbReference>
<dbReference type="Gene3D" id="3.40.50.2000">
    <property type="entry name" value="Glycogen Phosphorylase B"/>
    <property type="match status" value="3"/>
</dbReference>
<dbReference type="AlphaFoldDB" id="A0A5P8M6N2"/>
<keyword evidence="2 4" id="KW-0808">Transferase</keyword>
<proteinExistence type="predicted"/>
<protein>
    <submittedName>
        <fullName evidence="4">Glycosyltransferase</fullName>
    </submittedName>
</protein>
<accession>A0A5P8M6N2</accession>
<name>A0A5P8M6N2_9LACO</name>
<reference evidence="4 5" key="1">
    <citation type="submission" date="2019-10" db="EMBL/GenBank/DDBJ databases">
        <title>The completed genome of Lactobacillus harbinensis M1.</title>
        <authorList>
            <person name="Zheng Y."/>
        </authorList>
    </citation>
    <scope>NUCLEOTIDE SEQUENCE [LARGE SCALE GENOMIC DNA]</scope>
    <source>
        <strain evidence="4 5">M1</strain>
    </source>
</reference>
<feature type="domain" description="Glycosyl transferase family 1" evidence="3">
    <location>
        <begin position="300"/>
        <end position="454"/>
    </location>
</feature>
<dbReference type="RefSeq" id="WP_152261166.1">
    <property type="nucleotide sequence ID" value="NZ_CP045143.1"/>
</dbReference>
<keyword evidence="1" id="KW-0328">Glycosyltransferase</keyword>
<evidence type="ECO:0000256" key="1">
    <source>
        <dbReference type="ARBA" id="ARBA00022676"/>
    </source>
</evidence>
<evidence type="ECO:0000313" key="5">
    <source>
        <dbReference type="Proteomes" id="UP000326779"/>
    </source>
</evidence>
<evidence type="ECO:0000313" key="4">
    <source>
        <dbReference type="EMBL" id="QFR24176.1"/>
    </source>
</evidence>
<organism evidence="4 5">
    <name type="scientific">Schleiferilactobacillus harbinensis</name>
    <dbReference type="NCBI Taxonomy" id="304207"/>
    <lineage>
        <taxon>Bacteria</taxon>
        <taxon>Bacillati</taxon>
        <taxon>Bacillota</taxon>
        <taxon>Bacilli</taxon>
        <taxon>Lactobacillales</taxon>
        <taxon>Lactobacillaceae</taxon>
        <taxon>Schleiferilactobacillus</taxon>
    </lineage>
</organism>
<dbReference type="PANTHER" id="PTHR12526">
    <property type="entry name" value="GLYCOSYLTRANSFERASE"/>
    <property type="match status" value="1"/>
</dbReference>
<dbReference type="PANTHER" id="PTHR12526:SF629">
    <property type="entry name" value="TEICHURONIC ACID BIOSYNTHESIS GLYCOSYLTRANSFERASE TUAH-RELATED"/>
    <property type="match status" value="1"/>
</dbReference>
<dbReference type="EMBL" id="CP045143">
    <property type="protein sequence ID" value="QFR24176.1"/>
    <property type="molecule type" value="Genomic_DNA"/>
</dbReference>
<dbReference type="KEGG" id="lhb:D1010_12735"/>
<dbReference type="Pfam" id="PF00534">
    <property type="entry name" value="Glycos_transf_1"/>
    <property type="match status" value="1"/>
</dbReference>
<gene>
    <name evidence="4" type="ORF">D1010_12735</name>
</gene>
<dbReference type="InterPro" id="IPR001296">
    <property type="entry name" value="Glyco_trans_1"/>
</dbReference>
<dbReference type="GO" id="GO:0016757">
    <property type="term" value="F:glycosyltransferase activity"/>
    <property type="evidence" value="ECO:0007669"/>
    <property type="project" value="UniProtKB-KW"/>
</dbReference>
<sequence length="482" mass="55107">MNFYVNGTMGIGNSGIEHAEFYRARLFKTIGLPFKFVFVDLAPELREAMKAWHLANDSVANMWEYFTLGDDYLRHGIAREFKAKKDLVIDSTETHRKRETWTTGGLRIVEHLVKYANTHEKTDVLLVSTARVEIFSRLDGRRKVEFEYVDDPHRKFLMRNIHVFGLNGQHLFFPNEVPARRYFFHQLARVYSGHNVFIIDRGERNEVALYTPKIPDAAVIHVVHADHLGDRNDPAKPLWNNYYEYLLTHLNKVAKVVVATDMQREDLLKDFPNQANKFVTIPVGGVRDLNQATVDYDRSRQTPLKLITASRLAPEKNVDLIVRAVAKLHDEGTPVTLTIFGAGVQQSKLQESIKALDAADYVTLAGQSQHLAVEYPKYDAFISASYSEGFGLTYIEALNAALPVISFNARFGALELIKDGVNGFLQPFRRDDDQYNIDQLVLGIQRLLAADYSQLRRNTRNSVIPYQDHVIAKEWKVLIDEL</sequence>
<dbReference type="Proteomes" id="UP000326779">
    <property type="component" value="Chromosome"/>
</dbReference>